<evidence type="ECO:0000256" key="4">
    <source>
        <dbReference type="ARBA" id="ARBA00023125"/>
    </source>
</evidence>
<keyword evidence="2" id="KW-0479">Metal-binding</keyword>
<keyword evidence="10" id="KW-0067">ATP-binding</keyword>
<dbReference type="GO" id="GO:0005524">
    <property type="term" value="F:ATP binding"/>
    <property type="evidence" value="ECO:0007669"/>
    <property type="project" value="InterPro"/>
</dbReference>
<dbReference type="GO" id="GO:0003677">
    <property type="term" value="F:DNA binding"/>
    <property type="evidence" value="ECO:0007669"/>
    <property type="project" value="UniProtKB-KW"/>
</dbReference>
<dbReference type="GO" id="GO:0051539">
    <property type="term" value="F:4 iron, 4 sulfur cluster binding"/>
    <property type="evidence" value="ECO:0007669"/>
    <property type="project" value="UniProtKB-KW"/>
</dbReference>
<proteinExistence type="predicted"/>
<keyword evidence="2" id="KW-0411">Iron-sulfur</keyword>
<keyword evidence="2" id="KW-0004">4Fe-4S</keyword>
<dbReference type="InterPro" id="IPR010643">
    <property type="entry name" value="HBB"/>
</dbReference>
<dbReference type="GO" id="GO:0016818">
    <property type="term" value="F:hydrolase activity, acting on acid anhydrides, in phosphorus-containing anhydrides"/>
    <property type="evidence" value="ECO:0007669"/>
    <property type="project" value="InterPro"/>
</dbReference>
<evidence type="ECO:0000256" key="3">
    <source>
        <dbReference type="ARBA" id="ARBA00022763"/>
    </source>
</evidence>
<dbReference type="GO" id="GO:0006289">
    <property type="term" value="P:nucleotide-excision repair"/>
    <property type="evidence" value="ECO:0007669"/>
    <property type="project" value="InterPro"/>
</dbReference>
<evidence type="ECO:0000256" key="8">
    <source>
        <dbReference type="SAM" id="MobiDB-lite"/>
    </source>
</evidence>
<feature type="domain" description="Helical and beta-bridge" evidence="9">
    <location>
        <begin position="25"/>
        <end position="67"/>
    </location>
</feature>
<accession>G3HPE2</accession>
<keyword evidence="10" id="KW-0547">Nucleotide-binding</keyword>
<organism evidence="10 11">
    <name type="scientific">Cricetulus griseus</name>
    <name type="common">Chinese hamster</name>
    <name type="synonym">Cricetulus barabensis griseus</name>
    <dbReference type="NCBI Taxonomy" id="10029"/>
    <lineage>
        <taxon>Eukaryota</taxon>
        <taxon>Metazoa</taxon>
        <taxon>Chordata</taxon>
        <taxon>Craniata</taxon>
        <taxon>Vertebrata</taxon>
        <taxon>Euteleostomi</taxon>
        <taxon>Mammalia</taxon>
        <taxon>Eutheria</taxon>
        <taxon>Euarchontoglires</taxon>
        <taxon>Glires</taxon>
        <taxon>Rodentia</taxon>
        <taxon>Myomorpha</taxon>
        <taxon>Muroidea</taxon>
        <taxon>Cricetidae</taxon>
        <taxon>Cricetinae</taxon>
        <taxon>Cricetulus</taxon>
    </lineage>
</organism>
<dbReference type="Pfam" id="PF06777">
    <property type="entry name" value="HBB"/>
    <property type="match status" value="1"/>
</dbReference>
<dbReference type="Proteomes" id="UP000001075">
    <property type="component" value="Unassembled WGS sequence"/>
</dbReference>
<comment type="cofactor">
    <cofactor evidence="1">
        <name>[4Fe-4S] cluster</name>
        <dbReference type="ChEBI" id="CHEBI:49883"/>
    </cofactor>
</comment>
<keyword evidence="5" id="KW-0234">DNA repair</keyword>
<keyword evidence="3" id="KW-0227">DNA damage</keyword>
<evidence type="ECO:0000313" key="10">
    <source>
        <dbReference type="EMBL" id="EGW05343.1"/>
    </source>
</evidence>
<comment type="catalytic activity">
    <reaction evidence="7">
        <text>ATP + H2O = ADP + phosphate + H(+)</text>
        <dbReference type="Rhea" id="RHEA:13065"/>
        <dbReference type="ChEBI" id="CHEBI:15377"/>
        <dbReference type="ChEBI" id="CHEBI:15378"/>
        <dbReference type="ChEBI" id="CHEBI:30616"/>
        <dbReference type="ChEBI" id="CHEBI:43474"/>
        <dbReference type="ChEBI" id="CHEBI:456216"/>
        <dbReference type="EC" id="5.6.2.3"/>
    </reaction>
</comment>
<dbReference type="AlphaFoldDB" id="G3HPE2"/>
<dbReference type="GO" id="GO:0043139">
    <property type="term" value="F:5'-3' DNA helicase activity"/>
    <property type="evidence" value="ECO:0007669"/>
    <property type="project" value="UniProtKB-EC"/>
</dbReference>
<evidence type="ECO:0000256" key="1">
    <source>
        <dbReference type="ARBA" id="ARBA00001966"/>
    </source>
</evidence>
<evidence type="ECO:0000256" key="6">
    <source>
        <dbReference type="ARBA" id="ARBA00044969"/>
    </source>
</evidence>
<dbReference type="GO" id="GO:0005634">
    <property type="term" value="C:nucleus"/>
    <property type="evidence" value="ECO:0007669"/>
    <property type="project" value="InterPro"/>
</dbReference>
<keyword evidence="2" id="KW-0408">Iron</keyword>
<keyword evidence="10" id="KW-0347">Helicase</keyword>
<gene>
    <name evidence="10" type="ORF">I79_012652</name>
</gene>
<dbReference type="EMBL" id="JH000571">
    <property type="protein sequence ID" value="EGW05343.1"/>
    <property type="molecule type" value="Genomic_DNA"/>
</dbReference>
<name>G3HPE2_CRIGR</name>
<protein>
    <recommendedName>
        <fullName evidence="6">DNA 5'-3' helicase</fullName>
        <ecNumber evidence="6">5.6.2.3</ecNumber>
    </recommendedName>
</protein>
<evidence type="ECO:0000256" key="7">
    <source>
        <dbReference type="ARBA" id="ARBA00048954"/>
    </source>
</evidence>
<dbReference type="InParanoid" id="G3HPE2"/>
<feature type="region of interest" description="Disordered" evidence="8">
    <location>
        <begin position="51"/>
        <end position="72"/>
    </location>
</feature>
<dbReference type="STRING" id="10029.G3HPE2"/>
<sequence>MSVNLTRRTLDRCQSNLDTLQKTVLRIKETDEQRLRDEYQRLVEGLREASAARETDAHLANPVLPDERPCQAPSALPSTSWASCGGCWSTSSGGCACSMWYRRALLPS</sequence>
<keyword evidence="10" id="KW-0378">Hydrolase</keyword>
<evidence type="ECO:0000313" key="11">
    <source>
        <dbReference type="Proteomes" id="UP000001075"/>
    </source>
</evidence>
<evidence type="ECO:0000259" key="9">
    <source>
        <dbReference type="Pfam" id="PF06777"/>
    </source>
</evidence>
<dbReference type="EC" id="5.6.2.3" evidence="6"/>
<reference evidence="11" key="1">
    <citation type="journal article" date="2011" name="Nat. Biotechnol.">
        <title>The genomic sequence of the Chinese hamster ovary (CHO)-K1 cell line.</title>
        <authorList>
            <person name="Xu X."/>
            <person name="Nagarajan H."/>
            <person name="Lewis N.E."/>
            <person name="Pan S."/>
            <person name="Cai Z."/>
            <person name="Liu X."/>
            <person name="Chen W."/>
            <person name="Xie M."/>
            <person name="Wang W."/>
            <person name="Hammond S."/>
            <person name="Andersen M.R."/>
            <person name="Neff N."/>
            <person name="Passarelli B."/>
            <person name="Koh W."/>
            <person name="Fan H.C."/>
            <person name="Wang J."/>
            <person name="Gui Y."/>
            <person name="Lee K.H."/>
            <person name="Betenbaugh M.J."/>
            <person name="Quake S.R."/>
            <person name="Famili I."/>
            <person name="Palsson B.O."/>
            <person name="Wang J."/>
        </authorList>
    </citation>
    <scope>NUCLEOTIDE SEQUENCE [LARGE SCALE GENOMIC DNA]</scope>
    <source>
        <strain evidence="11">CHO K1 cell line</strain>
    </source>
</reference>
<evidence type="ECO:0000256" key="5">
    <source>
        <dbReference type="ARBA" id="ARBA00023204"/>
    </source>
</evidence>
<dbReference type="PRINTS" id="PR00852">
    <property type="entry name" value="XRODRMPGMNTD"/>
</dbReference>
<evidence type="ECO:0000256" key="2">
    <source>
        <dbReference type="ARBA" id="ARBA00022485"/>
    </source>
</evidence>
<keyword evidence="4" id="KW-0238">DNA-binding</keyword>
<dbReference type="InterPro" id="IPR001945">
    <property type="entry name" value="RAD3/XPD"/>
</dbReference>